<dbReference type="PANTHER" id="PTHR11496">
    <property type="entry name" value="ALCOHOL DEHYDROGENASE"/>
    <property type="match status" value="1"/>
</dbReference>
<dbReference type="InterPro" id="IPR056798">
    <property type="entry name" value="ADH_Fe_C"/>
</dbReference>
<dbReference type="InterPro" id="IPR001670">
    <property type="entry name" value="ADH_Fe/GldA"/>
</dbReference>
<dbReference type="AlphaFoldDB" id="A0A831ZN36"/>
<comment type="similarity">
    <text evidence="2">Belongs to the iron-containing alcohol dehydrogenase family.</text>
</comment>
<dbReference type="Gene3D" id="3.40.50.1970">
    <property type="match status" value="1"/>
</dbReference>
<protein>
    <submittedName>
        <fullName evidence="7">Iron-containing alcohol dehydrogenase</fullName>
    </submittedName>
</protein>
<evidence type="ECO:0000259" key="6">
    <source>
        <dbReference type="Pfam" id="PF25137"/>
    </source>
</evidence>
<accession>A0A831ZN36</accession>
<evidence type="ECO:0000256" key="3">
    <source>
        <dbReference type="ARBA" id="ARBA00023002"/>
    </source>
</evidence>
<feature type="domain" description="Alcohol dehydrogenase iron-type/glycerol dehydrogenase GldA" evidence="5">
    <location>
        <begin position="11"/>
        <end position="181"/>
    </location>
</feature>
<dbReference type="Pfam" id="PF00465">
    <property type="entry name" value="Fe-ADH"/>
    <property type="match status" value="1"/>
</dbReference>
<dbReference type="SUPFAM" id="SSF56796">
    <property type="entry name" value="Dehydroquinate synthase-like"/>
    <property type="match status" value="1"/>
</dbReference>
<dbReference type="InterPro" id="IPR018211">
    <property type="entry name" value="ADH_Fe_CS"/>
</dbReference>
<comment type="caution">
    <text evidence="7">The sequence shown here is derived from an EMBL/GenBank/DDBJ whole genome shotgun (WGS) entry which is preliminary data.</text>
</comment>
<dbReference type="FunFam" id="3.40.50.1970:FF:000003">
    <property type="entry name" value="Alcohol dehydrogenase, iron-containing"/>
    <property type="match status" value="1"/>
</dbReference>
<evidence type="ECO:0000313" key="7">
    <source>
        <dbReference type="EMBL" id="HFK98521.1"/>
    </source>
</evidence>
<evidence type="ECO:0000256" key="4">
    <source>
        <dbReference type="ARBA" id="ARBA00023027"/>
    </source>
</evidence>
<dbReference type="PANTHER" id="PTHR11496:SF102">
    <property type="entry name" value="ALCOHOL DEHYDROGENASE 4"/>
    <property type="match status" value="1"/>
</dbReference>
<dbReference type="EMBL" id="DSTK01000040">
    <property type="protein sequence ID" value="HFK98521.1"/>
    <property type="molecule type" value="Genomic_DNA"/>
</dbReference>
<gene>
    <name evidence="7" type="ORF">ENS06_14505</name>
</gene>
<evidence type="ECO:0000256" key="2">
    <source>
        <dbReference type="ARBA" id="ARBA00007358"/>
    </source>
</evidence>
<dbReference type="CDD" id="cd14865">
    <property type="entry name" value="Fe-ADH-like"/>
    <property type="match status" value="1"/>
</dbReference>
<sequence length="393" mass="41690">MMPSYFEFHCPVKIVCGYKALENLPYELKRLGASRPLLITDLGVAKAGLLNTVTAALQDSEVLIGAVYDQVPADSSVTVVRESAAAYRQGGCDSVVAVGGGSVIDTAKAVNIVVTHGGDDLLRFSGADRIQGPLRPLIVIPTTAGTGSEVTLVAVIAHRRKNVKMAFASSHLYPDVAILDPRMTGSLPAKLTAATAMDALTHAVEAAISLQKNPLSDAYAATAIRLIVENLPAVLRDGSNTQGRLALAGAACFAGIAFSNAMVGMVHALGHAAGALCHLHHGTAMNIFLPHGLEYNLEKRREAIGELLLPLAGSDVYAQTPALVRAEKAIETLRRFQEEVHKLSGLPTRLRDADVPQTMLESIARTALDDGALLFNPEDMTLEEALYVLQKAY</sequence>
<reference evidence="7" key="1">
    <citation type="journal article" date="2020" name="mSystems">
        <title>Genome- and Community-Level Interaction Insights into Carbon Utilization and Element Cycling Functions of Hydrothermarchaeota in Hydrothermal Sediment.</title>
        <authorList>
            <person name="Zhou Z."/>
            <person name="Liu Y."/>
            <person name="Xu W."/>
            <person name="Pan J."/>
            <person name="Luo Z.H."/>
            <person name="Li M."/>
        </authorList>
    </citation>
    <scope>NUCLEOTIDE SEQUENCE [LARGE SCALE GENOMIC DNA]</scope>
    <source>
        <strain evidence="7">SpSt-456</strain>
    </source>
</reference>
<dbReference type="GO" id="GO:0004022">
    <property type="term" value="F:alcohol dehydrogenase (NAD+) activity"/>
    <property type="evidence" value="ECO:0007669"/>
    <property type="project" value="TreeGrafter"/>
</dbReference>
<dbReference type="GO" id="GO:0046872">
    <property type="term" value="F:metal ion binding"/>
    <property type="evidence" value="ECO:0007669"/>
    <property type="project" value="InterPro"/>
</dbReference>
<evidence type="ECO:0000259" key="5">
    <source>
        <dbReference type="Pfam" id="PF00465"/>
    </source>
</evidence>
<name>A0A831ZN36_9BACT</name>
<evidence type="ECO:0000256" key="1">
    <source>
        <dbReference type="ARBA" id="ARBA00001962"/>
    </source>
</evidence>
<comment type="cofactor">
    <cofactor evidence="1">
        <name>Fe cation</name>
        <dbReference type="ChEBI" id="CHEBI:24875"/>
    </cofactor>
</comment>
<dbReference type="Gene3D" id="1.20.1090.10">
    <property type="entry name" value="Dehydroquinate synthase-like - alpha domain"/>
    <property type="match status" value="1"/>
</dbReference>
<dbReference type="Pfam" id="PF25137">
    <property type="entry name" value="ADH_Fe_C"/>
    <property type="match status" value="1"/>
</dbReference>
<feature type="domain" description="Fe-containing alcohol dehydrogenase-like C-terminal" evidence="6">
    <location>
        <begin position="192"/>
        <end position="393"/>
    </location>
</feature>
<organism evidence="7">
    <name type="scientific">Desulfacinum infernum</name>
    <dbReference type="NCBI Taxonomy" id="35837"/>
    <lineage>
        <taxon>Bacteria</taxon>
        <taxon>Pseudomonadati</taxon>
        <taxon>Thermodesulfobacteriota</taxon>
        <taxon>Syntrophobacteria</taxon>
        <taxon>Syntrophobacterales</taxon>
        <taxon>Syntrophobacteraceae</taxon>
        <taxon>Desulfacinum</taxon>
    </lineage>
</organism>
<proteinExistence type="inferred from homology"/>
<dbReference type="PROSITE" id="PS00913">
    <property type="entry name" value="ADH_IRON_1"/>
    <property type="match status" value="1"/>
</dbReference>
<dbReference type="InterPro" id="IPR039697">
    <property type="entry name" value="Alcohol_dehydrogenase_Fe"/>
</dbReference>
<keyword evidence="4" id="KW-0520">NAD</keyword>
<keyword evidence="3" id="KW-0560">Oxidoreductase</keyword>